<name>A0A553QBC8_9TELE</name>
<reference evidence="1 2" key="1">
    <citation type="journal article" date="2019" name="Sci. Data">
        <title>Hybrid genome assembly and annotation of Danionella translucida.</title>
        <authorList>
            <person name="Kadobianskyi M."/>
            <person name="Schulze L."/>
            <person name="Schuelke M."/>
            <person name="Judkewitz B."/>
        </authorList>
    </citation>
    <scope>NUCLEOTIDE SEQUENCE [LARGE SCALE GENOMIC DNA]</scope>
    <source>
        <strain evidence="1 2">Bolton</strain>
    </source>
</reference>
<accession>A0A553QBC8</accession>
<dbReference type="EMBL" id="SRMA01026153">
    <property type="protein sequence ID" value="TRY87217.1"/>
    <property type="molecule type" value="Genomic_DNA"/>
</dbReference>
<evidence type="ECO:0000313" key="1">
    <source>
        <dbReference type="EMBL" id="TRY87217.1"/>
    </source>
</evidence>
<protein>
    <submittedName>
        <fullName evidence="1">Uncharacterized protein</fullName>
    </submittedName>
</protein>
<keyword evidence="2" id="KW-1185">Reference proteome</keyword>
<sequence length="64" mass="6988">MGMDGMGEWTCCMRQGGLQGRADTEATPPDMLLDYAFQSFVSYGISLCTVDDGIEGLMSLQTER</sequence>
<evidence type="ECO:0000313" key="2">
    <source>
        <dbReference type="Proteomes" id="UP000316079"/>
    </source>
</evidence>
<feature type="non-terminal residue" evidence="1">
    <location>
        <position position="64"/>
    </location>
</feature>
<comment type="caution">
    <text evidence="1">The sequence shown here is derived from an EMBL/GenBank/DDBJ whole genome shotgun (WGS) entry which is preliminary data.</text>
</comment>
<dbReference type="OrthoDB" id="983542at2759"/>
<gene>
    <name evidence="1" type="ORF">DNTS_031736</name>
</gene>
<dbReference type="Proteomes" id="UP000316079">
    <property type="component" value="Unassembled WGS sequence"/>
</dbReference>
<dbReference type="AlphaFoldDB" id="A0A553QBC8"/>
<proteinExistence type="predicted"/>
<organism evidence="1 2">
    <name type="scientific">Danionella cerebrum</name>
    <dbReference type="NCBI Taxonomy" id="2873325"/>
    <lineage>
        <taxon>Eukaryota</taxon>
        <taxon>Metazoa</taxon>
        <taxon>Chordata</taxon>
        <taxon>Craniata</taxon>
        <taxon>Vertebrata</taxon>
        <taxon>Euteleostomi</taxon>
        <taxon>Actinopterygii</taxon>
        <taxon>Neopterygii</taxon>
        <taxon>Teleostei</taxon>
        <taxon>Ostariophysi</taxon>
        <taxon>Cypriniformes</taxon>
        <taxon>Danionidae</taxon>
        <taxon>Danioninae</taxon>
        <taxon>Danionella</taxon>
    </lineage>
</organism>